<dbReference type="Gene3D" id="1.10.443.10">
    <property type="entry name" value="Intergrase catalytic core"/>
    <property type="match status" value="1"/>
</dbReference>
<dbReference type="PANTHER" id="PTHR30349">
    <property type="entry name" value="PHAGE INTEGRASE-RELATED"/>
    <property type="match status" value="1"/>
</dbReference>
<keyword evidence="1" id="KW-0229">DNA integration</keyword>
<comment type="caution">
    <text evidence="4">The sequence shown here is derived from an EMBL/GenBank/DDBJ whole genome shotgun (WGS) entry which is preliminary data.</text>
</comment>
<organism evidence="4 5">
    <name type="scientific">Kaistia defluvii</name>
    <dbReference type="NCBI Taxonomy" id="410841"/>
    <lineage>
        <taxon>Bacteria</taxon>
        <taxon>Pseudomonadati</taxon>
        <taxon>Pseudomonadota</taxon>
        <taxon>Alphaproteobacteria</taxon>
        <taxon>Hyphomicrobiales</taxon>
        <taxon>Kaistiaceae</taxon>
        <taxon>Kaistia</taxon>
    </lineage>
</organism>
<dbReference type="EMBL" id="JBEPSM010000007">
    <property type="protein sequence ID" value="MET4636747.1"/>
    <property type="molecule type" value="Genomic_DNA"/>
</dbReference>
<protein>
    <submittedName>
        <fullName evidence="4">Site-specific recombinase XerD</fullName>
    </submittedName>
</protein>
<accession>A0ABV2R645</accession>
<dbReference type="InterPro" id="IPR011010">
    <property type="entry name" value="DNA_brk_join_enz"/>
</dbReference>
<evidence type="ECO:0000256" key="1">
    <source>
        <dbReference type="ARBA" id="ARBA00022908"/>
    </source>
</evidence>
<dbReference type="Pfam" id="PF00589">
    <property type="entry name" value="Phage_integrase"/>
    <property type="match status" value="1"/>
</dbReference>
<dbReference type="InterPro" id="IPR013762">
    <property type="entry name" value="Integrase-like_cat_sf"/>
</dbReference>
<sequence>MAIDLSKVGRRGELKAQREPHWQRLRTGAFLGFRPSQRGGPGTWIARSYDADAGKYKMRSLGDFGTLPGNEQFAAAKKEAEAFANQVESGGIANGHVKIVTVKDACADYARTHANEADRLKRNVYSDPIAHVRLDKLRKHHIEAWRARIEAVPALVSRRKEGEKVTRARAQSTVNRDLVPLRAALSKHLAHGTPNTPAAWQEALRPIKNADRQRTLYLDIDERRRLLERIDAEALSFVKAIAMMPLRPGAMSGLSAGDFDKRTRELTIGKDKTGKPRRIAVPVTLAAFLAEQTKNKSPADPMFMRGNGKRWTKNDWNDPIRQAAIGAGLSRAVTAYVFRHSVLTDLVDGGLPILTVAQLSDTSVEMIERHYGHLNKSAAEQALAALAL</sequence>
<dbReference type="RefSeq" id="WP_354554528.1">
    <property type="nucleotide sequence ID" value="NZ_JBEPSM010000007.1"/>
</dbReference>
<dbReference type="PANTHER" id="PTHR30349:SF88">
    <property type="entry name" value="BLL1584 PROTEIN"/>
    <property type="match status" value="1"/>
</dbReference>
<dbReference type="SUPFAM" id="SSF56349">
    <property type="entry name" value="DNA breaking-rejoining enzymes"/>
    <property type="match status" value="1"/>
</dbReference>
<dbReference type="InterPro" id="IPR050090">
    <property type="entry name" value="Tyrosine_recombinase_XerCD"/>
</dbReference>
<evidence type="ECO:0000256" key="2">
    <source>
        <dbReference type="ARBA" id="ARBA00023172"/>
    </source>
</evidence>
<gene>
    <name evidence="4" type="ORF">ABIE08_004712</name>
</gene>
<dbReference type="PROSITE" id="PS51898">
    <property type="entry name" value="TYR_RECOMBINASE"/>
    <property type="match status" value="1"/>
</dbReference>
<keyword evidence="2" id="KW-0233">DNA recombination</keyword>
<keyword evidence="5" id="KW-1185">Reference proteome</keyword>
<proteinExistence type="predicted"/>
<evidence type="ECO:0000313" key="4">
    <source>
        <dbReference type="EMBL" id="MET4636747.1"/>
    </source>
</evidence>
<name>A0ABV2R645_9HYPH</name>
<reference evidence="4 5" key="1">
    <citation type="submission" date="2024-06" db="EMBL/GenBank/DDBJ databases">
        <title>Sorghum-associated microbial communities from plants grown in Nebraska, USA.</title>
        <authorList>
            <person name="Schachtman D."/>
        </authorList>
    </citation>
    <scope>NUCLEOTIDE SEQUENCE [LARGE SCALE GENOMIC DNA]</scope>
    <source>
        <strain evidence="4 5">3207</strain>
    </source>
</reference>
<evidence type="ECO:0000313" key="5">
    <source>
        <dbReference type="Proteomes" id="UP001549321"/>
    </source>
</evidence>
<dbReference type="InterPro" id="IPR002104">
    <property type="entry name" value="Integrase_catalytic"/>
</dbReference>
<feature type="domain" description="Tyr recombinase" evidence="3">
    <location>
        <begin position="213"/>
        <end position="384"/>
    </location>
</feature>
<dbReference type="Proteomes" id="UP001549321">
    <property type="component" value="Unassembled WGS sequence"/>
</dbReference>
<evidence type="ECO:0000259" key="3">
    <source>
        <dbReference type="PROSITE" id="PS51898"/>
    </source>
</evidence>